<accession>A0AAV8V3E7</accession>
<evidence type="ECO:0000256" key="9">
    <source>
        <dbReference type="SAM" id="Phobius"/>
    </source>
</evidence>
<dbReference type="InterPro" id="IPR027027">
    <property type="entry name" value="GOSR2/Membrin/Bos1"/>
</dbReference>
<comment type="caution">
    <text evidence="10">The sequence shown here is derived from an EMBL/GenBank/DDBJ whole genome shotgun (WGS) entry which is preliminary data.</text>
</comment>
<evidence type="ECO:0000256" key="8">
    <source>
        <dbReference type="PIRNR" id="PIRNR028865"/>
    </source>
</evidence>
<dbReference type="PANTHER" id="PTHR21230:SF1">
    <property type="entry name" value="GOLGI SNAP RECEPTOR COMPLEX MEMBER 2"/>
    <property type="match status" value="1"/>
</dbReference>
<protein>
    <submittedName>
        <fullName evidence="10">Uncharacterized protein</fullName>
    </submittedName>
</protein>
<comment type="subcellular location">
    <subcellularLocation>
        <location evidence="1">Golgi apparatus membrane</location>
        <topology evidence="1">Single-pass type IV membrane protein</topology>
    </subcellularLocation>
</comment>
<dbReference type="PANTHER" id="PTHR21230">
    <property type="entry name" value="VESICLE TRANSPORT V-SNARE PROTEIN VTI1-RELATED"/>
    <property type="match status" value="1"/>
</dbReference>
<sequence>MEDLYRDAKRGVRDSQVFLERLEQDPSFGNADFEALRGTLEALRVTQVQLGQSFNSEPSHKREIWRQKLLQLEQNIVDLYQRQERCLSKARAAQSEKRIRDELLGRRSQTNGGDTAIQIDGYEAEAKSLNRSSTMSDQIVETGSNIVEMLHSQRQKLKGAKKKVLDMANQLGVSKDLIRSIEKRELLDTYLVFGFVGLLILIILIICHEMNLERISASPLKMDSKALKTRASNVDDAAVLITADSRKLEKVLSD</sequence>
<keyword evidence="11" id="KW-1185">Reference proteome</keyword>
<evidence type="ECO:0000256" key="5">
    <source>
        <dbReference type="ARBA" id="ARBA00022989"/>
    </source>
</evidence>
<dbReference type="GO" id="GO:0005484">
    <property type="term" value="F:SNAP receptor activity"/>
    <property type="evidence" value="ECO:0007669"/>
    <property type="project" value="InterPro"/>
</dbReference>
<dbReference type="PIRSF" id="PIRSF028865">
    <property type="entry name" value="Membrin-2"/>
    <property type="match status" value="1"/>
</dbReference>
<dbReference type="GO" id="GO:0031201">
    <property type="term" value="C:SNARE complex"/>
    <property type="evidence" value="ECO:0007669"/>
    <property type="project" value="TreeGrafter"/>
</dbReference>
<evidence type="ECO:0000313" key="11">
    <source>
        <dbReference type="Proteomes" id="UP001157974"/>
    </source>
</evidence>
<evidence type="ECO:0000256" key="4">
    <source>
        <dbReference type="ARBA" id="ARBA00022927"/>
    </source>
</evidence>
<dbReference type="GO" id="GO:0005789">
    <property type="term" value="C:endoplasmic reticulum membrane"/>
    <property type="evidence" value="ECO:0007669"/>
    <property type="project" value="TreeGrafter"/>
</dbReference>
<evidence type="ECO:0000256" key="6">
    <source>
        <dbReference type="ARBA" id="ARBA00023034"/>
    </source>
</evidence>
<gene>
    <name evidence="10" type="ORF">NDN08_007858</name>
</gene>
<dbReference type="Pfam" id="PF12352">
    <property type="entry name" value="V-SNARE_C"/>
    <property type="match status" value="1"/>
</dbReference>
<keyword evidence="3 9" id="KW-0812">Transmembrane</keyword>
<organism evidence="10 11">
    <name type="scientific">Rhodosorus marinus</name>
    <dbReference type="NCBI Taxonomy" id="101924"/>
    <lineage>
        <taxon>Eukaryota</taxon>
        <taxon>Rhodophyta</taxon>
        <taxon>Stylonematophyceae</taxon>
        <taxon>Stylonematales</taxon>
        <taxon>Stylonemataceae</taxon>
        <taxon>Rhodosorus</taxon>
    </lineage>
</organism>
<dbReference type="GO" id="GO:0015031">
    <property type="term" value="P:protein transport"/>
    <property type="evidence" value="ECO:0007669"/>
    <property type="project" value="UniProtKB-KW"/>
</dbReference>
<dbReference type="GO" id="GO:0000139">
    <property type="term" value="C:Golgi membrane"/>
    <property type="evidence" value="ECO:0007669"/>
    <property type="project" value="UniProtKB-SubCell"/>
</dbReference>
<dbReference type="AlphaFoldDB" id="A0AAV8V3E7"/>
<dbReference type="Proteomes" id="UP001157974">
    <property type="component" value="Unassembled WGS sequence"/>
</dbReference>
<keyword evidence="4 8" id="KW-0653">Protein transport</keyword>
<evidence type="ECO:0000313" key="10">
    <source>
        <dbReference type="EMBL" id="KAJ8907752.1"/>
    </source>
</evidence>
<dbReference type="GO" id="GO:0012507">
    <property type="term" value="C:ER to Golgi transport vesicle membrane"/>
    <property type="evidence" value="ECO:0007669"/>
    <property type="project" value="TreeGrafter"/>
</dbReference>
<evidence type="ECO:0000256" key="7">
    <source>
        <dbReference type="ARBA" id="ARBA00023136"/>
    </source>
</evidence>
<proteinExistence type="predicted"/>
<evidence type="ECO:0000256" key="1">
    <source>
        <dbReference type="ARBA" id="ARBA00004409"/>
    </source>
</evidence>
<dbReference type="GO" id="GO:0031902">
    <property type="term" value="C:late endosome membrane"/>
    <property type="evidence" value="ECO:0007669"/>
    <property type="project" value="TreeGrafter"/>
</dbReference>
<feature type="transmembrane region" description="Helical" evidence="9">
    <location>
        <begin position="187"/>
        <end position="206"/>
    </location>
</feature>
<keyword evidence="7 8" id="KW-0472">Membrane</keyword>
<keyword evidence="5 9" id="KW-1133">Transmembrane helix</keyword>
<evidence type="ECO:0000256" key="3">
    <source>
        <dbReference type="ARBA" id="ARBA00022692"/>
    </source>
</evidence>
<keyword evidence="6" id="KW-0333">Golgi apparatus</keyword>
<dbReference type="GO" id="GO:0000149">
    <property type="term" value="F:SNARE binding"/>
    <property type="evidence" value="ECO:0007669"/>
    <property type="project" value="TreeGrafter"/>
</dbReference>
<dbReference type="EMBL" id="JAMWBK010000002">
    <property type="protein sequence ID" value="KAJ8907752.1"/>
    <property type="molecule type" value="Genomic_DNA"/>
</dbReference>
<name>A0AAV8V3E7_9RHOD</name>
<dbReference type="GO" id="GO:0006906">
    <property type="term" value="P:vesicle fusion"/>
    <property type="evidence" value="ECO:0007669"/>
    <property type="project" value="TreeGrafter"/>
</dbReference>
<dbReference type="Gene3D" id="1.20.5.110">
    <property type="match status" value="1"/>
</dbReference>
<evidence type="ECO:0000256" key="2">
    <source>
        <dbReference type="ARBA" id="ARBA00022448"/>
    </source>
</evidence>
<reference evidence="10 11" key="1">
    <citation type="journal article" date="2023" name="Nat. Commun.">
        <title>Origin of minicircular mitochondrial genomes in red algae.</title>
        <authorList>
            <person name="Lee Y."/>
            <person name="Cho C.H."/>
            <person name="Lee Y.M."/>
            <person name="Park S.I."/>
            <person name="Yang J.H."/>
            <person name="West J.A."/>
            <person name="Bhattacharya D."/>
            <person name="Yoon H.S."/>
        </authorList>
    </citation>
    <scope>NUCLEOTIDE SEQUENCE [LARGE SCALE GENOMIC DNA]</scope>
    <source>
        <strain evidence="10 11">CCMP1338</strain>
        <tissue evidence="10">Whole cell</tissue>
    </source>
</reference>
<dbReference type="SUPFAM" id="SSF58038">
    <property type="entry name" value="SNARE fusion complex"/>
    <property type="match status" value="1"/>
</dbReference>
<keyword evidence="2 8" id="KW-0813">Transport</keyword>